<sequence length="167" mass="18132">MQFFFEWHWLGACYLALVAVPLAVIDWQSHRLPNKLVLPSFAVTGLGFLAALTQGFAMALVLQALLLSVATFVFGLIANRFASLGMGDVKLLAAISLAFGWQSTMVIIWVIAIAMTLAAFYILTKFFSGAIKMGQSIALGPFLLLALVIVQGWSLTAHQVPYLAAPW</sequence>
<keyword evidence="3" id="KW-1133">Transmembrane helix</keyword>
<dbReference type="GO" id="GO:0004190">
    <property type="term" value="F:aspartic-type endopeptidase activity"/>
    <property type="evidence" value="ECO:0007669"/>
    <property type="project" value="InterPro"/>
</dbReference>
<dbReference type="Gene3D" id="1.20.120.1220">
    <property type="match status" value="1"/>
</dbReference>
<comment type="similarity">
    <text evidence="1 2">Belongs to the peptidase A24 family.</text>
</comment>
<accession>A0A1D9DYA6</accession>
<dbReference type="GO" id="GO:0005886">
    <property type="term" value="C:plasma membrane"/>
    <property type="evidence" value="ECO:0007669"/>
    <property type="project" value="TreeGrafter"/>
</dbReference>
<reference evidence="5 6" key="1">
    <citation type="journal article" date="2016" name="Biochim. Biophys. Acta">
        <title>Photochemical characterization of actinorhodopsin and its functional existence in the natural host.</title>
        <authorList>
            <person name="Nakamura S."/>
            <person name="Kikukawa T."/>
            <person name="Tamogami J."/>
            <person name="Kamiya M."/>
            <person name="Aizawa T."/>
            <person name="Hahn M.W."/>
            <person name="Ihara K."/>
            <person name="Kamo N."/>
            <person name="Demura M."/>
        </authorList>
    </citation>
    <scope>NUCLEOTIDE SEQUENCE [LARGE SCALE GENOMIC DNA]</scope>
    <source>
        <strain evidence="5 6">MWH-Dar1</strain>
    </source>
</reference>
<keyword evidence="6" id="KW-1185">Reference proteome</keyword>
<evidence type="ECO:0000259" key="4">
    <source>
        <dbReference type="Pfam" id="PF01478"/>
    </source>
</evidence>
<evidence type="ECO:0000256" key="1">
    <source>
        <dbReference type="ARBA" id="ARBA00005801"/>
    </source>
</evidence>
<feature type="transmembrane region" description="Helical" evidence="3">
    <location>
        <begin position="7"/>
        <end position="24"/>
    </location>
</feature>
<dbReference type="GO" id="GO:0006465">
    <property type="term" value="P:signal peptide processing"/>
    <property type="evidence" value="ECO:0007669"/>
    <property type="project" value="TreeGrafter"/>
</dbReference>
<dbReference type="Pfam" id="PF01478">
    <property type="entry name" value="Peptidase_A24"/>
    <property type="match status" value="1"/>
</dbReference>
<dbReference type="Proteomes" id="UP000243784">
    <property type="component" value="Chromosome"/>
</dbReference>
<evidence type="ECO:0000313" key="5">
    <source>
        <dbReference type="EMBL" id="AOY55782.1"/>
    </source>
</evidence>
<dbReference type="PANTHER" id="PTHR30487">
    <property type="entry name" value="TYPE 4 PREPILIN-LIKE PROTEINS LEADER PEPTIDE-PROCESSING ENZYME"/>
    <property type="match status" value="1"/>
</dbReference>
<dbReference type="InterPro" id="IPR050882">
    <property type="entry name" value="Prepilin_peptidase/N-MTase"/>
</dbReference>
<gene>
    <name evidence="5" type="ORF">A4Z71_01935</name>
</gene>
<organism evidence="5 6">
    <name type="scientific">Candidatus Rhodoluna planktonica</name>
    <dbReference type="NCBI Taxonomy" id="535712"/>
    <lineage>
        <taxon>Bacteria</taxon>
        <taxon>Bacillati</taxon>
        <taxon>Actinomycetota</taxon>
        <taxon>Actinomycetes</taxon>
        <taxon>Micrococcales</taxon>
        <taxon>Microbacteriaceae</taxon>
        <taxon>Luna cluster</taxon>
        <taxon>Luna-1 subcluster</taxon>
        <taxon>Rhodoluna</taxon>
    </lineage>
</organism>
<feature type="transmembrane region" description="Helical" evidence="3">
    <location>
        <begin position="36"/>
        <end position="53"/>
    </location>
</feature>
<proteinExistence type="inferred from homology"/>
<feature type="transmembrane region" description="Helical" evidence="3">
    <location>
        <begin position="136"/>
        <end position="154"/>
    </location>
</feature>
<protein>
    <recommendedName>
        <fullName evidence="4">Prepilin type IV endopeptidase peptidase domain-containing protein</fullName>
    </recommendedName>
</protein>
<dbReference type="STRING" id="535712.A4Z71_01935"/>
<keyword evidence="3" id="KW-0812">Transmembrane</keyword>
<dbReference type="KEGG" id="rpla:A4Z71_01935"/>
<dbReference type="RefSeq" id="WP_070954294.1">
    <property type="nucleotide sequence ID" value="NZ_CP015208.1"/>
</dbReference>
<dbReference type="OrthoDB" id="2087435at2"/>
<dbReference type="PRINTS" id="PR00864">
    <property type="entry name" value="PREPILNPTASE"/>
</dbReference>
<dbReference type="InterPro" id="IPR000045">
    <property type="entry name" value="Prepilin_IV_endopep_pep"/>
</dbReference>
<feature type="domain" description="Prepilin type IV endopeptidase peptidase" evidence="4">
    <location>
        <begin position="14"/>
        <end position="121"/>
    </location>
</feature>
<dbReference type="PANTHER" id="PTHR30487:SF0">
    <property type="entry name" value="PREPILIN LEADER PEPTIDASE_N-METHYLTRANSFERASE-RELATED"/>
    <property type="match status" value="1"/>
</dbReference>
<dbReference type="AlphaFoldDB" id="A0A1D9DYA6"/>
<name>A0A1D9DYA6_9MICO</name>
<keyword evidence="3" id="KW-0472">Membrane</keyword>
<dbReference type="EMBL" id="CP015208">
    <property type="protein sequence ID" value="AOY55782.1"/>
    <property type="molecule type" value="Genomic_DNA"/>
</dbReference>
<dbReference type="InterPro" id="IPR014032">
    <property type="entry name" value="Peptidase_A24A_bac"/>
</dbReference>
<evidence type="ECO:0000313" key="6">
    <source>
        <dbReference type="Proteomes" id="UP000243784"/>
    </source>
</evidence>
<feature type="transmembrane region" description="Helical" evidence="3">
    <location>
        <begin position="60"/>
        <end position="78"/>
    </location>
</feature>
<evidence type="ECO:0000256" key="2">
    <source>
        <dbReference type="RuleBase" id="RU003793"/>
    </source>
</evidence>
<evidence type="ECO:0000256" key="3">
    <source>
        <dbReference type="SAM" id="Phobius"/>
    </source>
</evidence>
<feature type="transmembrane region" description="Helical" evidence="3">
    <location>
        <begin position="98"/>
        <end position="124"/>
    </location>
</feature>